<protein>
    <submittedName>
        <fullName evidence="7">Icc protein</fullName>
    </submittedName>
</protein>
<feature type="region of interest" description="Disordered" evidence="5">
    <location>
        <begin position="277"/>
        <end position="297"/>
    </location>
</feature>
<dbReference type="GO" id="GO:0016787">
    <property type="term" value="F:hydrolase activity"/>
    <property type="evidence" value="ECO:0007669"/>
    <property type="project" value="UniProtKB-KW"/>
</dbReference>
<dbReference type="AlphaFoldDB" id="A0A450U7T3"/>
<proteinExistence type="inferred from homology"/>
<evidence type="ECO:0000256" key="2">
    <source>
        <dbReference type="ARBA" id="ARBA00022801"/>
    </source>
</evidence>
<evidence type="ECO:0000256" key="4">
    <source>
        <dbReference type="ARBA" id="ARBA00025742"/>
    </source>
</evidence>
<dbReference type="EMBL" id="CAADFF010000015">
    <property type="protein sequence ID" value="VFJ89474.1"/>
    <property type="molecule type" value="Genomic_DNA"/>
</dbReference>
<sequence length="297" mass="32953">MVSGNSSDNDTARTLRVIQISDSHLSADENGLFKGVAPWRTFQSVVERIGREPLQPDIIVATGDLVHEGPAFVYRHLREHMDRIGVPIYVLPGNHDDPALLAETFDIDMDRDATRVTDYMNFGHTHLGNWLIVFLNTVVPGAPYGLLDTRELARLDALLGKHPDHHALLCLHHHPVPRKGETVNLPGLLHANLFFSVVDRHPQVRGIIWGHIHGSFEARRGKILLLGTPSTCFQFDAALKRILGPNDGPPAYRRLALGADGAIESDVVQVPIRLFGSDYPSRQSEKPSPGQSRSKRK</sequence>
<dbReference type="PANTHER" id="PTHR42988:SF2">
    <property type="entry name" value="CYCLIC NUCLEOTIDE PHOSPHODIESTERASE CBUA0032-RELATED"/>
    <property type="match status" value="1"/>
</dbReference>
<feature type="domain" description="Calcineurin-like phosphoesterase" evidence="6">
    <location>
        <begin position="15"/>
        <end position="214"/>
    </location>
</feature>
<reference evidence="7" key="1">
    <citation type="submission" date="2019-02" db="EMBL/GenBank/DDBJ databases">
        <authorList>
            <person name="Gruber-Vodicka R. H."/>
            <person name="Seah K. B. B."/>
        </authorList>
    </citation>
    <scope>NUCLEOTIDE SEQUENCE</scope>
    <source>
        <strain evidence="7">BECK_M6</strain>
        <strain evidence="8">BECK_M7</strain>
    </source>
</reference>
<organism evidence="7">
    <name type="scientific">Candidatus Kentrum sp. LFY</name>
    <dbReference type="NCBI Taxonomy" id="2126342"/>
    <lineage>
        <taxon>Bacteria</taxon>
        <taxon>Pseudomonadati</taxon>
        <taxon>Pseudomonadota</taxon>
        <taxon>Gammaproteobacteria</taxon>
        <taxon>Candidatus Kentrum</taxon>
    </lineage>
</organism>
<dbReference type="Gene3D" id="3.60.21.10">
    <property type="match status" value="1"/>
</dbReference>
<gene>
    <name evidence="7" type="ORF">BECKLFY1418A_GA0070994_100271</name>
    <name evidence="8" type="ORF">BECKLFY1418B_GA0070995_101531</name>
</gene>
<dbReference type="SUPFAM" id="SSF56300">
    <property type="entry name" value="Metallo-dependent phosphatases"/>
    <property type="match status" value="1"/>
</dbReference>
<keyword evidence="3" id="KW-0408">Iron</keyword>
<accession>A0A450U7T3</accession>
<name>A0A450U7T3_9GAMM</name>
<evidence type="ECO:0000256" key="1">
    <source>
        <dbReference type="ARBA" id="ARBA00022723"/>
    </source>
</evidence>
<dbReference type="PANTHER" id="PTHR42988">
    <property type="entry name" value="PHOSPHOHYDROLASE"/>
    <property type="match status" value="1"/>
</dbReference>
<keyword evidence="2" id="KW-0378">Hydrolase</keyword>
<evidence type="ECO:0000256" key="5">
    <source>
        <dbReference type="SAM" id="MobiDB-lite"/>
    </source>
</evidence>
<comment type="similarity">
    <text evidence="4">Belongs to the cyclic nucleotide phosphodiesterase class-III family.</text>
</comment>
<dbReference type="InterPro" id="IPR004843">
    <property type="entry name" value="Calcineurin-like_PHP"/>
</dbReference>
<keyword evidence="1" id="KW-0479">Metal-binding</keyword>
<dbReference type="GO" id="GO:0046872">
    <property type="term" value="F:metal ion binding"/>
    <property type="evidence" value="ECO:0007669"/>
    <property type="project" value="UniProtKB-KW"/>
</dbReference>
<evidence type="ECO:0000259" key="6">
    <source>
        <dbReference type="Pfam" id="PF00149"/>
    </source>
</evidence>
<dbReference type="EMBL" id="CAADFH010000002">
    <property type="protein sequence ID" value="VFJ87826.1"/>
    <property type="molecule type" value="Genomic_DNA"/>
</dbReference>
<dbReference type="Pfam" id="PF00149">
    <property type="entry name" value="Metallophos"/>
    <property type="match status" value="1"/>
</dbReference>
<evidence type="ECO:0000313" key="7">
    <source>
        <dbReference type="EMBL" id="VFJ87826.1"/>
    </source>
</evidence>
<evidence type="ECO:0000313" key="8">
    <source>
        <dbReference type="EMBL" id="VFJ89474.1"/>
    </source>
</evidence>
<evidence type="ECO:0000256" key="3">
    <source>
        <dbReference type="ARBA" id="ARBA00023004"/>
    </source>
</evidence>
<dbReference type="InterPro" id="IPR050884">
    <property type="entry name" value="CNP_phosphodiesterase-III"/>
</dbReference>
<dbReference type="InterPro" id="IPR029052">
    <property type="entry name" value="Metallo-depent_PP-like"/>
</dbReference>